<sequence length="357" mass="40950">AFDTSQLVSDTSLRWIYDGEQYIPTDFLVYLTMGGMGRIGRKARFVDSEPLRETHGGYPYTEPDLYRTMNPPYLCLSPLPFDGKTEDLRRDKERERRVPLSMVESSERQGKKLKANNGVKGEGVRETHVKRGGLSFLVCQGRWVSGKHLRHREKIRDLGREFRDRSRSVAHQQSDVYDMISSQFFTFEAVILLLFSGAVSNPRLVSSTRRKRIDRVSPMPVVNRIRATANTPIISHDLRIYFGRCELHSTKWDKSSPFVTAKLNVGSNAFSNACIICAWYRVIKRVIYMSKSYVWKSNLKTGNDGAVEIELEERMQVAQVALKEVSRDSQEGKLGKYKEKPMGTKRKIRTNGKLQNV</sequence>
<name>A0A151IKH8_9HYME</name>
<accession>A0A151IKH8</accession>
<evidence type="ECO:0000256" key="1">
    <source>
        <dbReference type="SAM" id="MobiDB-lite"/>
    </source>
</evidence>
<dbReference type="EMBL" id="KQ977202">
    <property type="protein sequence ID" value="KYN04983.1"/>
    <property type="molecule type" value="Genomic_DNA"/>
</dbReference>
<evidence type="ECO:0000313" key="3">
    <source>
        <dbReference type="Proteomes" id="UP000078542"/>
    </source>
</evidence>
<feature type="region of interest" description="Disordered" evidence="1">
    <location>
        <begin position="85"/>
        <end position="109"/>
    </location>
</feature>
<dbReference type="AlphaFoldDB" id="A0A151IKH8"/>
<evidence type="ECO:0000313" key="2">
    <source>
        <dbReference type="EMBL" id="KYN04983.1"/>
    </source>
</evidence>
<feature type="compositionally biased region" description="Basic and acidic residues" evidence="1">
    <location>
        <begin position="85"/>
        <end position="98"/>
    </location>
</feature>
<protein>
    <submittedName>
        <fullName evidence="2">Uncharacterized protein</fullName>
    </submittedName>
</protein>
<feature type="compositionally biased region" description="Basic and acidic residues" evidence="1">
    <location>
        <begin position="330"/>
        <end position="342"/>
    </location>
</feature>
<feature type="region of interest" description="Disordered" evidence="1">
    <location>
        <begin position="330"/>
        <end position="357"/>
    </location>
</feature>
<proteinExistence type="predicted"/>
<organism evidence="2 3">
    <name type="scientific">Cyphomyrmex costatus</name>
    <dbReference type="NCBI Taxonomy" id="456900"/>
    <lineage>
        <taxon>Eukaryota</taxon>
        <taxon>Metazoa</taxon>
        <taxon>Ecdysozoa</taxon>
        <taxon>Arthropoda</taxon>
        <taxon>Hexapoda</taxon>
        <taxon>Insecta</taxon>
        <taxon>Pterygota</taxon>
        <taxon>Neoptera</taxon>
        <taxon>Endopterygota</taxon>
        <taxon>Hymenoptera</taxon>
        <taxon>Apocrita</taxon>
        <taxon>Aculeata</taxon>
        <taxon>Formicoidea</taxon>
        <taxon>Formicidae</taxon>
        <taxon>Myrmicinae</taxon>
        <taxon>Cyphomyrmex</taxon>
    </lineage>
</organism>
<feature type="non-terminal residue" evidence="2">
    <location>
        <position position="1"/>
    </location>
</feature>
<dbReference type="Proteomes" id="UP000078542">
    <property type="component" value="Unassembled WGS sequence"/>
</dbReference>
<gene>
    <name evidence="2" type="ORF">ALC62_04135</name>
</gene>
<reference evidence="2 3" key="1">
    <citation type="submission" date="2016-03" db="EMBL/GenBank/DDBJ databases">
        <title>Cyphomyrmex costatus WGS genome.</title>
        <authorList>
            <person name="Nygaard S."/>
            <person name="Hu H."/>
            <person name="Boomsma J."/>
            <person name="Zhang G."/>
        </authorList>
    </citation>
    <scope>NUCLEOTIDE SEQUENCE [LARGE SCALE GENOMIC DNA]</scope>
    <source>
        <strain evidence="2">MS0001</strain>
        <tissue evidence="2">Whole body</tissue>
    </source>
</reference>
<keyword evidence="3" id="KW-1185">Reference proteome</keyword>